<protein>
    <submittedName>
        <fullName evidence="2">DUF885 domain-containing protein</fullName>
    </submittedName>
</protein>
<name>A0AAE9ZHI6_9PROT</name>
<evidence type="ECO:0000313" key="3">
    <source>
        <dbReference type="Proteomes" id="UP001214043"/>
    </source>
</evidence>
<evidence type="ECO:0000256" key="1">
    <source>
        <dbReference type="SAM" id="SignalP"/>
    </source>
</evidence>
<accession>A0AAE9ZHI6</accession>
<dbReference type="PANTHER" id="PTHR33361:SF16">
    <property type="entry name" value="DUF885 DOMAIN-CONTAINING PROTEIN"/>
    <property type="match status" value="1"/>
</dbReference>
<reference evidence="2" key="1">
    <citation type="submission" date="2023-02" db="EMBL/GenBank/DDBJ databases">
        <title>Genome sequence of Hyphococcus flavus.</title>
        <authorList>
            <person name="Rong J.-C."/>
            <person name="Zhao Q."/>
            <person name="Yi M."/>
            <person name="Wu J.-Y."/>
        </authorList>
    </citation>
    <scope>NUCLEOTIDE SEQUENCE</scope>
    <source>
        <strain evidence="2">MCCC 1K03223</strain>
    </source>
</reference>
<dbReference type="PROSITE" id="PS51257">
    <property type="entry name" value="PROKAR_LIPOPROTEIN"/>
    <property type="match status" value="1"/>
</dbReference>
<dbReference type="KEGG" id="hfl:PUV54_10130"/>
<dbReference type="Proteomes" id="UP001214043">
    <property type="component" value="Chromosome"/>
</dbReference>
<dbReference type="InterPro" id="IPR010281">
    <property type="entry name" value="DUF885"/>
</dbReference>
<feature type="signal peptide" evidence="1">
    <location>
        <begin position="1"/>
        <end position="21"/>
    </location>
</feature>
<gene>
    <name evidence="2" type="ORF">PUV54_10130</name>
</gene>
<feature type="chain" id="PRO_5042004909" evidence="1">
    <location>
        <begin position="22"/>
        <end position="628"/>
    </location>
</feature>
<keyword evidence="3" id="KW-1185">Reference proteome</keyword>
<evidence type="ECO:0000313" key="2">
    <source>
        <dbReference type="EMBL" id="WDI30315.1"/>
    </source>
</evidence>
<dbReference type="AlphaFoldDB" id="A0AAE9ZHI6"/>
<proteinExistence type="predicted"/>
<dbReference type="PANTHER" id="PTHR33361">
    <property type="entry name" value="GLR0591 PROTEIN"/>
    <property type="match status" value="1"/>
</dbReference>
<keyword evidence="1" id="KW-0732">Signal</keyword>
<sequence>MKKLYAALLCATALTACNQSADGGADSSAVQTTENLNAVTEATTDAVESETERLNAWFAARWEETLDFSPMLKTRLGMKEDNDKINDLSLEALDEQLQWQLQSVAEMQSSFDYDLLSPEAKMSYDIWVYNAQRAEAAAQFRDQQYIFTQMLGAHASIPNFLINFHTVDTVDDMHAYNARINGVARAVTQLLERAQANAEKGTRPPRFAYEGVIEQSSALITGAPFDDAENDAPLWADAKSEIDALLENGVIDEDTAEQLRNDARTALLESFGPAYEALVAWMSADMVNVSAEAAGVSSLNNGEAFYADRLAASTTTDMIPDEVHQYGLDEVARIHQEMEAIKDRVGFDGTLQEFFVFTRDDEQFYFPNTDEGREAYLQAAREHLAFIDERLPQYFGILPKADLVVRRVEAFREQDGGAQHYNSGTPDGSRPGTYYAHLSDMTAMPIPQLEVIAYHEGNPGHHMQISIAQELTGLPTFRTQNFVGAYSEGWALYSELLAKEMGAYEDDYSDFGRLTSEIWRAIRLVVDTGIHYKGWSEEQAVAYFMANSPAPEGQIRSEVKRYFVWPGQATSYKIGMRKIQDLRARAEAELGDQFDIRDFHDTVLGGGALPLAVLERRVDSWIETEKSS</sequence>
<dbReference type="EMBL" id="CP118166">
    <property type="protein sequence ID" value="WDI30315.1"/>
    <property type="molecule type" value="Genomic_DNA"/>
</dbReference>
<organism evidence="2 3">
    <name type="scientific">Hyphococcus flavus</name>
    <dbReference type="NCBI Taxonomy" id="1866326"/>
    <lineage>
        <taxon>Bacteria</taxon>
        <taxon>Pseudomonadati</taxon>
        <taxon>Pseudomonadota</taxon>
        <taxon>Alphaproteobacteria</taxon>
        <taxon>Parvularculales</taxon>
        <taxon>Parvularculaceae</taxon>
        <taxon>Hyphococcus</taxon>
    </lineage>
</organism>
<dbReference type="RefSeq" id="WP_274492113.1">
    <property type="nucleotide sequence ID" value="NZ_CP118166.1"/>
</dbReference>
<dbReference type="Pfam" id="PF05960">
    <property type="entry name" value="DUF885"/>
    <property type="match status" value="1"/>
</dbReference>